<evidence type="ECO:0000256" key="7">
    <source>
        <dbReference type="SAM" id="SignalP"/>
    </source>
</evidence>
<dbReference type="GeneID" id="19318964"/>
<dbReference type="OrthoDB" id="202234at2759"/>
<gene>
    <name evidence="9" type="ORF">PFL1_04864</name>
</gene>
<feature type="compositionally biased region" description="Low complexity" evidence="6">
    <location>
        <begin position="23"/>
        <end position="32"/>
    </location>
</feature>
<dbReference type="RefSeq" id="XP_007880583.1">
    <property type="nucleotide sequence ID" value="XM_007882392.1"/>
</dbReference>
<dbReference type="PANTHER" id="PTHR12630:SF1">
    <property type="entry name" value="GLUCOSIDASE 2 SUBUNIT BETA"/>
    <property type="match status" value="1"/>
</dbReference>
<evidence type="ECO:0000259" key="8">
    <source>
        <dbReference type="PROSITE" id="PS51914"/>
    </source>
</evidence>
<dbReference type="GO" id="GO:0017177">
    <property type="term" value="C:glucosidase II complex"/>
    <property type="evidence" value="ECO:0007669"/>
    <property type="project" value="TreeGrafter"/>
</dbReference>
<name>A0A061H4C0_9BASI</name>
<feature type="region of interest" description="Disordered" evidence="6">
    <location>
        <begin position="23"/>
        <end position="42"/>
    </location>
</feature>
<dbReference type="InterPro" id="IPR028146">
    <property type="entry name" value="PRKCSH_N"/>
</dbReference>
<keyword evidence="2 7" id="KW-0732">Signal</keyword>
<evidence type="ECO:0000256" key="1">
    <source>
        <dbReference type="ARBA" id="ARBA00022387"/>
    </source>
</evidence>
<keyword evidence="4" id="KW-1015">Disulfide bond</keyword>
<dbReference type="InterPro" id="IPR009011">
    <property type="entry name" value="Man6P_isomerase_rcpt-bd_dom_sf"/>
</dbReference>
<dbReference type="KEGG" id="pfp:PFL1_04864"/>
<feature type="compositionally biased region" description="Low complexity" evidence="6">
    <location>
        <begin position="579"/>
        <end position="598"/>
    </location>
</feature>
<protein>
    <recommendedName>
        <fullName evidence="1">Glucosidase 2 subunit beta</fullName>
    </recommendedName>
</protein>
<dbReference type="Proteomes" id="UP000053664">
    <property type="component" value="Unassembled WGS sequence"/>
</dbReference>
<organism evidence="9 10">
    <name type="scientific">Pseudozyma flocculosa PF-1</name>
    <dbReference type="NCBI Taxonomy" id="1277687"/>
    <lineage>
        <taxon>Eukaryota</taxon>
        <taxon>Fungi</taxon>
        <taxon>Dikarya</taxon>
        <taxon>Basidiomycota</taxon>
        <taxon>Ustilaginomycotina</taxon>
        <taxon>Ustilaginomycetes</taxon>
        <taxon>Ustilaginales</taxon>
        <taxon>Ustilaginaceae</taxon>
        <taxon>Pseudozyma</taxon>
    </lineage>
</organism>
<dbReference type="PANTHER" id="PTHR12630">
    <property type="entry name" value="N-LINKED OLIGOSACCHARIDE PROCESSING"/>
    <property type="match status" value="1"/>
</dbReference>
<keyword evidence="5" id="KW-0175">Coiled coil</keyword>
<dbReference type="AlphaFoldDB" id="A0A061H4C0"/>
<sequence length="608" mass="65874">MVKLNLALAAGVLSLSSATASSSSSSSASSSSGHAQNVRGVAPSDAHRYVPYTTPATGQQRWKCLDGSKDIKWSAVNDDYCDCPDGSDEPGTSACPNASFYCHNNGHIPARIRSSRVNDGICDPECCDGSDETDGKVHCPDRCAKVGKEHRKRMAELENVRRAGAKIREKYIADGRKERESLESEVAKLEVEIEVAREREHRLKQALEAAESMDKAVIEAKLKTPLYATLTDHQSAMKALLDKNAKLKEELKTLTLLLDDLARGYNPNYQDMAVKGAVVAYKQWRGIDTSAAAAAAAKAEADEQGVEVDKDADINADNVKVRELFDDGDWSADKVHQLASASVLELMDGGLGGSGDPGAVSDADNGLLFRIHEYLPDPVVPYFEAMVDTLLDVLIKANVIKDVKRMRPKGAGGSGDGAEPDNVAEARRAHADAGNQLRRIEGDLSSYRNKLDHFGEKYGRQLEFRALENKCVQKDLGEYTYEYCFFGRIKQIPNKYGAQVTLGNFANWNPAGNATPDQDDYWRHQIYANGQRCWNGPVRSAIVDLVCDTTNALLDVFEAEKCIYSVKVSTPAVCFPPASASSSSGSGSGLGSDSAPGSTAPKTEHVEL</sequence>
<reference evidence="9 10" key="1">
    <citation type="journal article" date="2013" name="Plant Cell">
        <title>The transition from a phytopathogenic smut ancestor to an anamorphic biocontrol agent deciphered by comparative whole-genome analysis.</title>
        <authorList>
            <person name="Lefebvre F."/>
            <person name="Joly D.L."/>
            <person name="Labbe C."/>
            <person name="Teichmann B."/>
            <person name="Linning R."/>
            <person name="Belzile F."/>
            <person name="Bakkeren G."/>
            <person name="Belanger R.R."/>
        </authorList>
    </citation>
    <scope>NUCLEOTIDE SEQUENCE [LARGE SCALE GENOMIC DNA]</scope>
    <source>
        <strain evidence="9 10">PF-1</strain>
    </source>
</reference>
<proteinExistence type="predicted"/>
<dbReference type="InterPro" id="IPR039794">
    <property type="entry name" value="Gtb1-like"/>
</dbReference>
<evidence type="ECO:0000313" key="10">
    <source>
        <dbReference type="Proteomes" id="UP000053664"/>
    </source>
</evidence>
<feature type="domain" description="MRH" evidence="8">
    <location>
        <begin position="469"/>
        <end position="576"/>
    </location>
</feature>
<dbReference type="Gene3D" id="2.70.130.10">
    <property type="entry name" value="Mannose-6-phosphate receptor binding domain"/>
    <property type="match status" value="1"/>
</dbReference>
<evidence type="ECO:0000256" key="6">
    <source>
        <dbReference type="SAM" id="MobiDB-lite"/>
    </source>
</evidence>
<feature type="chain" id="PRO_5001599637" description="Glucosidase 2 subunit beta" evidence="7">
    <location>
        <begin position="21"/>
        <end position="608"/>
    </location>
</feature>
<accession>A0A061H4C0</accession>
<dbReference type="EMBL" id="KE361638">
    <property type="protein sequence ID" value="EPQ27727.1"/>
    <property type="molecule type" value="Genomic_DNA"/>
</dbReference>
<feature type="signal peptide" evidence="7">
    <location>
        <begin position="1"/>
        <end position="20"/>
    </location>
</feature>
<dbReference type="PROSITE" id="PS51914">
    <property type="entry name" value="MRH"/>
    <property type="match status" value="1"/>
</dbReference>
<dbReference type="SUPFAM" id="SSF50911">
    <property type="entry name" value="Mannose 6-phosphate receptor domain"/>
    <property type="match status" value="1"/>
</dbReference>
<dbReference type="InterPro" id="IPR044865">
    <property type="entry name" value="MRH_dom"/>
</dbReference>
<dbReference type="InterPro" id="IPR036607">
    <property type="entry name" value="PRKCSH"/>
</dbReference>
<feature type="coiled-coil region" evidence="5">
    <location>
        <begin position="172"/>
        <end position="264"/>
    </location>
</feature>
<evidence type="ECO:0000256" key="2">
    <source>
        <dbReference type="ARBA" id="ARBA00022729"/>
    </source>
</evidence>
<evidence type="ECO:0000256" key="3">
    <source>
        <dbReference type="ARBA" id="ARBA00022824"/>
    </source>
</evidence>
<dbReference type="eggNOG" id="KOG2397">
    <property type="taxonomic scope" value="Eukaryota"/>
</dbReference>
<evidence type="ECO:0000256" key="4">
    <source>
        <dbReference type="ARBA" id="ARBA00023157"/>
    </source>
</evidence>
<dbReference type="HOGENOM" id="CLU_016834_2_1_1"/>
<dbReference type="GO" id="GO:0006491">
    <property type="term" value="P:N-glycan processing"/>
    <property type="evidence" value="ECO:0007669"/>
    <property type="project" value="TreeGrafter"/>
</dbReference>
<keyword evidence="3" id="KW-0256">Endoplasmic reticulum</keyword>
<feature type="region of interest" description="Disordered" evidence="6">
    <location>
        <begin position="579"/>
        <end position="608"/>
    </location>
</feature>
<evidence type="ECO:0000313" key="9">
    <source>
        <dbReference type="EMBL" id="EPQ27727.1"/>
    </source>
</evidence>
<evidence type="ECO:0000256" key="5">
    <source>
        <dbReference type="SAM" id="Coils"/>
    </source>
</evidence>
<dbReference type="Pfam" id="PF12999">
    <property type="entry name" value="PRKCSH-like"/>
    <property type="match status" value="1"/>
</dbReference>
<dbReference type="Pfam" id="PF13015">
    <property type="entry name" value="PRKCSH_1"/>
    <property type="match status" value="1"/>
</dbReference>